<keyword evidence="1" id="KW-0812">Transmembrane</keyword>
<dbReference type="AlphaFoldDB" id="A0A1V9G5X5"/>
<feature type="transmembrane region" description="Helical" evidence="1">
    <location>
        <begin position="36"/>
        <end position="56"/>
    </location>
</feature>
<sequence>MSKYVFDAYLVLLLIGTFTGFYYTRGLNRTFLPLKLLPWFLLLTFINEILAMTWPKRLGGNYFIYNIYLIFQFCFYSYMLVQMIENRRMKQLLTCLAIAYSIFATLNIGVIQGMHTFNTLNYFTGAVILSFFSGYSLNEQFKKDIACNPFKKPYFWIASSILVLETAMVPLLLPPYFDLHLSKVELRLISILLNLINLIVYSMFIVAFRYLYKNSVRSSLQR</sequence>
<feature type="transmembrane region" description="Helical" evidence="1">
    <location>
        <begin position="93"/>
        <end position="114"/>
    </location>
</feature>
<dbReference type="STRING" id="1703345.A3860_15805"/>
<feature type="transmembrane region" description="Helical" evidence="1">
    <location>
        <begin position="62"/>
        <end position="81"/>
    </location>
</feature>
<feature type="transmembrane region" description="Helical" evidence="1">
    <location>
        <begin position="6"/>
        <end position="24"/>
    </location>
</feature>
<protein>
    <recommendedName>
        <fullName evidence="4">Histidine kinase N-terminal 7TM region domain-containing protein</fullName>
    </recommendedName>
</protein>
<feature type="transmembrane region" description="Helical" evidence="1">
    <location>
        <begin position="154"/>
        <end position="177"/>
    </location>
</feature>
<dbReference type="EMBL" id="LVYD01000013">
    <property type="protein sequence ID" value="OQP66049.1"/>
    <property type="molecule type" value="Genomic_DNA"/>
</dbReference>
<organism evidence="2 3">
    <name type="scientific">Niastella vici</name>
    <dbReference type="NCBI Taxonomy" id="1703345"/>
    <lineage>
        <taxon>Bacteria</taxon>
        <taxon>Pseudomonadati</taxon>
        <taxon>Bacteroidota</taxon>
        <taxon>Chitinophagia</taxon>
        <taxon>Chitinophagales</taxon>
        <taxon>Chitinophagaceae</taxon>
        <taxon>Niastella</taxon>
    </lineage>
</organism>
<evidence type="ECO:0000256" key="1">
    <source>
        <dbReference type="SAM" id="Phobius"/>
    </source>
</evidence>
<name>A0A1V9G5X5_9BACT</name>
<accession>A0A1V9G5X5</accession>
<proteinExistence type="predicted"/>
<comment type="caution">
    <text evidence="2">The sequence shown here is derived from an EMBL/GenBank/DDBJ whole genome shotgun (WGS) entry which is preliminary data.</text>
</comment>
<reference evidence="2 3" key="1">
    <citation type="submission" date="2016-03" db="EMBL/GenBank/DDBJ databases">
        <title>Niastella vici sp. nov., isolated from farmland soil.</title>
        <authorList>
            <person name="Chen L."/>
            <person name="Wang D."/>
            <person name="Yang S."/>
            <person name="Wang G."/>
        </authorList>
    </citation>
    <scope>NUCLEOTIDE SEQUENCE [LARGE SCALE GENOMIC DNA]</scope>
    <source>
        <strain evidence="2 3">DJ57</strain>
    </source>
</reference>
<keyword evidence="1" id="KW-1133">Transmembrane helix</keyword>
<evidence type="ECO:0000313" key="3">
    <source>
        <dbReference type="Proteomes" id="UP000192796"/>
    </source>
</evidence>
<feature type="transmembrane region" description="Helical" evidence="1">
    <location>
        <begin position="120"/>
        <end position="138"/>
    </location>
</feature>
<evidence type="ECO:0008006" key="4">
    <source>
        <dbReference type="Google" id="ProtNLM"/>
    </source>
</evidence>
<dbReference type="Proteomes" id="UP000192796">
    <property type="component" value="Unassembled WGS sequence"/>
</dbReference>
<keyword evidence="3" id="KW-1185">Reference proteome</keyword>
<gene>
    <name evidence="2" type="ORF">A3860_15805</name>
</gene>
<evidence type="ECO:0000313" key="2">
    <source>
        <dbReference type="EMBL" id="OQP66049.1"/>
    </source>
</evidence>
<dbReference type="RefSeq" id="WP_081145894.1">
    <property type="nucleotide sequence ID" value="NZ_LVYD01000013.1"/>
</dbReference>
<dbReference type="OrthoDB" id="651989at2"/>
<feature type="transmembrane region" description="Helical" evidence="1">
    <location>
        <begin position="189"/>
        <end position="212"/>
    </location>
</feature>
<keyword evidence="1" id="KW-0472">Membrane</keyword>